<accession>X1JZD9</accession>
<name>X1JZD9_9ZZZZ</name>
<dbReference type="EMBL" id="BARU01043949">
    <property type="protein sequence ID" value="GAH86790.1"/>
    <property type="molecule type" value="Genomic_DNA"/>
</dbReference>
<evidence type="ECO:0008006" key="2">
    <source>
        <dbReference type="Google" id="ProtNLM"/>
    </source>
</evidence>
<organism evidence="1">
    <name type="scientific">marine sediment metagenome</name>
    <dbReference type="NCBI Taxonomy" id="412755"/>
    <lineage>
        <taxon>unclassified sequences</taxon>
        <taxon>metagenomes</taxon>
        <taxon>ecological metagenomes</taxon>
    </lineage>
</organism>
<protein>
    <recommendedName>
        <fullName evidence="2">YbaK/aminoacyl-tRNA synthetase-associated domain-containing protein</fullName>
    </recommendedName>
</protein>
<sequence>MDSYEEKIKKYIKDYHIKAEHLSFETSCHSVEEAARTVNASAE</sequence>
<reference evidence="1" key="1">
    <citation type="journal article" date="2014" name="Front. Microbiol.">
        <title>High frequency of phylogenetically diverse reductive dehalogenase-homologous genes in deep subseafloor sedimentary metagenomes.</title>
        <authorList>
            <person name="Kawai M."/>
            <person name="Futagami T."/>
            <person name="Toyoda A."/>
            <person name="Takaki Y."/>
            <person name="Nishi S."/>
            <person name="Hori S."/>
            <person name="Arai W."/>
            <person name="Tsubouchi T."/>
            <person name="Morono Y."/>
            <person name="Uchiyama I."/>
            <person name="Ito T."/>
            <person name="Fujiyama A."/>
            <person name="Inagaki F."/>
            <person name="Takami H."/>
        </authorList>
    </citation>
    <scope>NUCLEOTIDE SEQUENCE</scope>
    <source>
        <strain evidence="1">Expedition CK06-06</strain>
    </source>
</reference>
<feature type="non-terminal residue" evidence="1">
    <location>
        <position position="43"/>
    </location>
</feature>
<dbReference type="AlphaFoldDB" id="X1JZD9"/>
<comment type="caution">
    <text evidence="1">The sequence shown here is derived from an EMBL/GenBank/DDBJ whole genome shotgun (WGS) entry which is preliminary data.</text>
</comment>
<gene>
    <name evidence="1" type="ORF">S03H2_67193</name>
</gene>
<evidence type="ECO:0000313" key="1">
    <source>
        <dbReference type="EMBL" id="GAH86790.1"/>
    </source>
</evidence>
<proteinExistence type="predicted"/>